<proteinExistence type="predicted"/>
<dbReference type="RefSeq" id="WP_199116646.1">
    <property type="nucleotide sequence ID" value="NZ_JAELVQ010000029.1"/>
</dbReference>
<dbReference type="EMBL" id="JAELVQ010000029">
    <property type="protein sequence ID" value="MBJ6369520.1"/>
    <property type="molecule type" value="Genomic_DNA"/>
</dbReference>
<accession>A0A8J7IY66</accession>
<name>A0A8J7IY66_9FLAO</name>
<reference evidence="2" key="1">
    <citation type="submission" date="2020-12" db="EMBL/GenBank/DDBJ databases">
        <title>Snuella sp. nov., isolated from sediment in Incheon.</title>
        <authorList>
            <person name="Kim W."/>
        </authorList>
    </citation>
    <scope>NUCLEOTIDE SEQUENCE</scope>
    <source>
        <strain evidence="2">CAU 1569</strain>
    </source>
</reference>
<evidence type="ECO:0000313" key="3">
    <source>
        <dbReference type="Proteomes" id="UP000610931"/>
    </source>
</evidence>
<organism evidence="2 3">
    <name type="scientific">Snuella sedimenti</name>
    <dbReference type="NCBI Taxonomy" id="2798802"/>
    <lineage>
        <taxon>Bacteria</taxon>
        <taxon>Pseudomonadati</taxon>
        <taxon>Bacteroidota</taxon>
        <taxon>Flavobacteriia</taxon>
        <taxon>Flavobacteriales</taxon>
        <taxon>Flavobacteriaceae</taxon>
        <taxon>Snuella</taxon>
    </lineage>
</organism>
<dbReference type="InterPro" id="IPR024442">
    <property type="entry name" value="Transposase_Zn_ribbon"/>
</dbReference>
<evidence type="ECO:0000259" key="1">
    <source>
        <dbReference type="Pfam" id="PF12760"/>
    </source>
</evidence>
<evidence type="ECO:0000313" key="2">
    <source>
        <dbReference type="EMBL" id="MBJ6369520.1"/>
    </source>
</evidence>
<comment type="caution">
    <text evidence="2">The sequence shown here is derived from an EMBL/GenBank/DDBJ whole genome shotgun (WGS) entry which is preliminary data.</text>
</comment>
<keyword evidence="3" id="KW-1185">Reference proteome</keyword>
<gene>
    <name evidence="2" type="ORF">JF259_15615</name>
</gene>
<sequence>MEQRFKSLSLFEFQERFSSSEDCLLYLSDLKWENGFSCKKCGHHHSCSGKALHSRQCTSCRYVESPTANTLFHQVKFDLLKAFYIVYFVS</sequence>
<dbReference type="Proteomes" id="UP000610931">
    <property type="component" value="Unassembled WGS sequence"/>
</dbReference>
<dbReference type="AlphaFoldDB" id="A0A8J7IY66"/>
<feature type="non-terminal residue" evidence="2">
    <location>
        <position position="90"/>
    </location>
</feature>
<protein>
    <submittedName>
        <fullName evidence="2">Transposase</fullName>
    </submittedName>
</protein>
<dbReference type="Pfam" id="PF12760">
    <property type="entry name" value="Zn_ribbon_IS1595"/>
    <property type="match status" value="1"/>
</dbReference>
<feature type="domain" description="Transposase zinc-ribbon" evidence="1">
    <location>
        <begin position="19"/>
        <end position="62"/>
    </location>
</feature>